<dbReference type="InterPro" id="IPR001138">
    <property type="entry name" value="Zn2Cys6_DnaBD"/>
</dbReference>
<dbReference type="CDD" id="cd12148">
    <property type="entry name" value="fungal_TF_MHR"/>
    <property type="match status" value="1"/>
</dbReference>
<keyword evidence="11" id="KW-1185">Reference proteome</keyword>
<evidence type="ECO:0000256" key="3">
    <source>
        <dbReference type="ARBA" id="ARBA00022833"/>
    </source>
</evidence>
<accession>A0A9P5H662</accession>
<keyword evidence="5" id="KW-0238">DNA-binding</keyword>
<evidence type="ECO:0000313" key="10">
    <source>
        <dbReference type="EMBL" id="KAF7548427.1"/>
    </source>
</evidence>
<evidence type="ECO:0000256" key="5">
    <source>
        <dbReference type="ARBA" id="ARBA00023125"/>
    </source>
</evidence>
<dbReference type="SMART" id="SM00906">
    <property type="entry name" value="Fungal_trans"/>
    <property type="match status" value="1"/>
</dbReference>
<organism evidence="10 11">
    <name type="scientific">Cylindrodendrum hubeiense</name>
    <dbReference type="NCBI Taxonomy" id="595255"/>
    <lineage>
        <taxon>Eukaryota</taxon>
        <taxon>Fungi</taxon>
        <taxon>Dikarya</taxon>
        <taxon>Ascomycota</taxon>
        <taxon>Pezizomycotina</taxon>
        <taxon>Sordariomycetes</taxon>
        <taxon>Hypocreomycetidae</taxon>
        <taxon>Hypocreales</taxon>
        <taxon>Nectriaceae</taxon>
        <taxon>Cylindrodendrum</taxon>
    </lineage>
</organism>
<dbReference type="GO" id="GO:0008270">
    <property type="term" value="F:zinc ion binding"/>
    <property type="evidence" value="ECO:0007669"/>
    <property type="project" value="InterPro"/>
</dbReference>
<dbReference type="InterPro" id="IPR007219">
    <property type="entry name" value="XnlR_reg_dom"/>
</dbReference>
<dbReference type="PANTHER" id="PTHR31313">
    <property type="entry name" value="TY1 ENHANCER ACTIVATOR"/>
    <property type="match status" value="1"/>
</dbReference>
<dbReference type="PANTHER" id="PTHR31313:SF83">
    <property type="entry name" value="ZN(II)2CYS6 TRANSCRIPTION FACTOR (EUROFUNG)"/>
    <property type="match status" value="1"/>
</dbReference>
<keyword evidence="4" id="KW-0805">Transcription regulation</keyword>
<dbReference type="GO" id="GO:0005634">
    <property type="term" value="C:nucleus"/>
    <property type="evidence" value="ECO:0007669"/>
    <property type="project" value="UniProtKB-SubCell"/>
</dbReference>
<dbReference type="InterPro" id="IPR036864">
    <property type="entry name" value="Zn2-C6_fun-type_DNA-bd_sf"/>
</dbReference>
<dbReference type="AlphaFoldDB" id="A0A9P5H662"/>
<dbReference type="GO" id="GO:0000981">
    <property type="term" value="F:DNA-binding transcription factor activity, RNA polymerase II-specific"/>
    <property type="evidence" value="ECO:0007669"/>
    <property type="project" value="InterPro"/>
</dbReference>
<evidence type="ECO:0000256" key="2">
    <source>
        <dbReference type="ARBA" id="ARBA00022723"/>
    </source>
</evidence>
<keyword evidence="2" id="KW-0479">Metal-binding</keyword>
<keyword evidence="6" id="KW-0804">Transcription</keyword>
<dbReference type="GO" id="GO:0003677">
    <property type="term" value="F:DNA binding"/>
    <property type="evidence" value="ECO:0007669"/>
    <property type="project" value="UniProtKB-KW"/>
</dbReference>
<comment type="caution">
    <text evidence="10">The sequence shown here is derived from an EMBL/GenBank/DDBJ whole genome shotgun (WGS) entry which is preliminary data.</text>
</comment>
<keyword evidence="3" id="KW-0862">Zinc</keyword>
<feature type="compositionally biased region" description="Acidic residues" evidence="8">
    <location>
        <begin position="339"/>
        <end position="352"/>
    </location>
</feature>
<protein>
    <recommendedName>
        <fullName evidence="9">Xylanolytic transcriptional activator regulatory domain-containing protein</fullName>
    </recommendedName>
</protein>
<dbReference type="Proteomes" id="UP000722485">
    <property type="component" value="Unassembled WGS sequence"/>
</dbReference>
<dbReference type="EMBL" id="JAANBB010000148">
    <property type="protein sequence ID" value="KAF7548427.1"/>
    <property type="molecule type" value="Genomic_DNA"/>
</dbReference>
<feature type="region of interest" description="Disordered" evidence="8">
    <location>
        <begin position="328"/>
        <end position="372"/>
    </location>
</feature>
<dbReference type="CDD" id="cd00067">
    <property type="entry name" value="GAL4"/>
    <property type="match status" value="1"/>
</dbReference>
<name>A0A9P5H662_9HYPO</name>
<evidence type="ECO:0000256" key="8">
    <source>
        <dbReference type="SAM" id="MobiDB-lite"/>
    </source>
</evidence>
<gene>
    <name evidence="10" type="ORF">G7Z17_g7061</name>
</gene>
<evidence type="ECO:0000313" key="11">
    <source>
        <dbReference type="Proteomes" id="UP000722485"/>
    </source>
</evidence>
<dbReference type="InterPro" id="IPR051615">
    <property type="entry name" value="Transcr_Regulatory_Elem"/>
</dbReference>
<proteinExistence type="predicted"/>
<sequence length="669" mass="74203">MPAKRQSIDERGLNSLIDDLDARGENLDSLIKRIDAKIYRDQVPDCSTEDPSFMIPKQTGYSVDQGVKLPRTGGNDACTTGHNSDHCWTEYWFVESAVEYTSWQNSGAAIDCASTSSCNSNIAQLKQSCTSYTHSTSDGVDYKILDASFDLAIPNTEAKVTLGSSINYQHTAVNADTTMICTTDSSTNTCNWEDQACHQVWFADRTKRIWGHMDRVCVGKTDAAVQQQTENANGRWVRGQAEFSIAIPINHIVGCNALCADQTYSSPIPTDGTVRVPFDLCDGNHPTCATCAASQQKCEYTSKENNRKPPSKRYVTALLERIKVLESQLGHAHHQPPTADDDTYQEPFEGEAGDSGSDSSSEELTDGDREPVRELTDRLGRLSVGQDGEVQYFGSRSNFSLLRGTFEGNIPIPTATLQSRAMSVVDQLNLRITLSDELQTHLLDLYWRWQNPWQYLVVKDAFLRDLNVDHAGRFSSPLLLSAILALAARYSDRLELRTDPMDANTAGDALAEQAKLLLLYESESPRITTVQAAAILALRETATDKEALGWTYCGMATRMAFNLGLHLDSSRWVKAGHLTQELAEVRNVVWWGCYIIDKLFNIGLGRPSPIQEHETTALMPSLVHNVEYEPWSPIPVDQPASEPLHARLVTNCQATCQLFQITAEGLDQM</sequence>
<dbReference type="GO" id="GO:0006351">
    <property type="term" value="P:DNA-templated transcription"/>
    <property type="evidence" value="ECO:0007669"/>
    <property type="project" value="InterPro"/>
</dbReference>
<dbReference type="Pfam" id="PF04082">
    <property type="entry name" value="Fungal_trans"/>
    <property type="match status" value="1"/>
</dbReference>
<reference evidence="10" key="1">
    <citation type="submission" date="2020-03" db="EMBL/GenBank/DDBJ databases">
        <title>Draft Genome Sequence of Cylindrodendrum hubeiense.</title>
        <authorList>
            <person name="Buettner E."/>
            <person name="Kellner H."/>
        </authorList>
    </citation>
    <scope>NUCLEOTIDE SEQUENCE</scope>
    <source>
        <strain evidence="10">IHI 201604</strain>
    </source>
</reference>
<evidence type="ECO:0000259" key="9">
    <source>
        <dbReference type="SMART" id="SM00906"/>
    </source>
</evidence>
<evidence type="ECO:0000256" key="7">
    <source>
        <dbReference type="ARBA" id="ARBA00023242"/>
    </source>
</evidence>
<comment type="subcellular location">
    <subcellularLocation>
        <location evidence="1">Nucleus</location>
    </subcellularLocation>
</comment>
<evidence type="ECO:0000256" key="1">
    <source>
        <dbReference type="ARBA" id="ARBA00004123"/>
    </source>
</evidence>
<evidence type="ECO:0000256" key="6">
    <source>
        <dbReference type="ARBA" id="ARBA00023163"/>
    </source>
</evidence>
<feature type="domain" description="Xylanolytic transcriptional activator regulatory" evidence="9">
    <location>
        <begin position="549"/>
        <end position="626"/>
    </location>
</feature>
<keyword evidence="7" id="KW-0539">Nucleus</keyword>
<dbReference type="Gene3D" id="4.10.240.10">
    <property type="entry name" value="Zn(2)-C6 fungal-type DNA-binding domain"/>
    <property type="match status" value="1"/>
</dbReference>
<dbReference type="OrthoDB" id="5329807at2759"/>
<evidence type="ECO:0000256" key="4">
    <source>
        <dbReference type="ARBA" id="ARBA00023015"/>
    </source>
</evidence>